<comment type="caution">
    <text evidence="3">The sequence shown here is derived from an EMBL/GenBank/DDBJ whole genome shotgun (WGS) entry which is preliminary data.</text>
</comment>
<evidence type="ECO:0000313" key="4">
    <source>
        <dbReference type="EMBL" id="CAD6504975.1"/>
    </source>
</evidence>
<proteinExistence type="predicted"/>
<gene>
    <name evidence="3" type="ORF">BGTH12_LOCUS6330</name>
    <name evidence="4" type="ORF">BGTH12_LOCUS6333</name>
</gene>
<accession>A0A9W4D6Z2</accession>
<dbReference type="Proteomes" id="UP000683417">
    <property type="component" value="Unassembled WGS sequence"/>
</dbReference>
<reference evidence="3" key="1">
    <citation type="submission" date="2020-10" db="EMBL/GenBank/DDBJ databases">
        <authorList>
            <person name="Muller C M."/>
        </authorList>
    </citation>
    <scope>NUCLEOTIDE SEQUENCE</scope>
    <source>
        <strain evidence="3">THUN-12</strain>
    </source>
</reference>
<dbReference type="EMBL" id="CAJHIT010000009">
    <property type="protein sequence ID" value="CAD6504972.1"/>
    <property type="molecule type" value="Genomic_DNA"/>
</dbReference>
<dbReference type="AlphaFoldDB" id="A0A9W4D6Z2"/>
<evidence type="ECO:0000313" key="3">
    <source>
        <dbReference type="EMBL" id="CAD6504972.1"/>
    </source>
</evidence>
<organism evidence="3 5">
    <name type="scientific">Blumeria graminis f. sp. triticale</name>
    <dbReference type="NCBI Taxonomy" id="1689686"/>
    <lineage>
        <taxon>Eukaryota</taxon>
        <taxon>Fungi</taxon>
        <taxon>Dikarya</taxon>
        <taxon>Ascomycota</taxon>
        <taxon>Pezizomycotina</taxon>
        <taxon>Leotiomycetes</taxon>
        <taxon>Erysiphales</taxon>
        <taxon>Erysiphaceae</taxon>
        <taxon>Blumeria</taxon>
    </lineage>
</organism>
<name>A0A9W4D6Z2_BLUGR</name>
<evidence type="ECO:0000313" key="5">
    <source>
        <dbReference type="Proteomes" id="UP000683417"/>
    </source>
</evidence>
<feature type="chain" id="PRO_5044166911" evidence="2">
    <location>
        <begin position="18"/>
        <end position="147"/>
    </location>
</feature>
<dbReference type="EMBL" id="CAJHIT010000009">
    <property type="protein sequence ID" value="CAD6504975.1"/>
    <property type="molecule type" value="Genomic_DNA"/>
</dbReference>
<keyword evidence="2" id="KW-0732">Signal</keyword>
<feature type="signal peptide" evidence="2">
    <location>
        <begin position="1"/>
        <end position="17"/>
    </location>
</feature>
<sequence length="147" mass="17074">MRFFFFILALMISGFIAVPTGSYVVRRTNKKTTGTKFLEKLDGYRFQGKVDALSEKMRETIENVLEKISTFTTDKFGKKAESVPKLSEPRILTPAVNETSHSNHTKRFLRQNPSGYQLDGKKTFPYYNKKSKDYLDHHFREYQKSSA</sequence>
<feature type="region of interest" description="Disordered" evidence="1">
    <location>
        <begin position="96"/>
        <end position="116"/>
    </location>
</feature>
<evidence type="ECO:0000256" key="1">
    <source>
        <dbReference type="SAM" id="MobiDB-lite"/>
    </source>
</evidence>
<protein>
    <submittedName>
        <fullName evidence="3">BgTH12-00471</fullName>
    </submittedName>
    <submittedName>
        <fullName evidence="4">BgTH12-00474</fullName>
    </submittedName>
</protein>
<evidence type="ECO:0000256" key="2">
    <source>
        <dbReference type="SAM" id="SignalP"/>
    </source>
</evidence>